<sequence>MLCLMPPRAHLALLAARALLTHIQPAIDQDPQVPFHGTAFQHLILLPDCVFTTGFYRNPFPSNADGPMGFAVGYFEIKCTLIRFADDTKLVTPERQDAIQRDLDYLEKQAHRYFMKFNKSKCKSCCTCVRAIPKVDRLGEAIEGSLMEKKLGVLVEEKLDMSQVSTYNT</sequence>
<accession>A0ABQ9DVG9</accession>
<protein>
    <recommendedName>
        <fullName evidence="4">Reverse transcriptase domain-containing protein</fullName>
    </recommendedName>
</protein>
<gene>
    <name evidence="2" type="ORF">WISP_12194</name>
</gene>
<comment type="caution">
    <text evidence="2">The sequence shown here is derived from an EMBL/GenBank/DDBJ whole genome shotgun (WGS) entry which is preliminary data.</text>
</comment>
<dbReference type="EMBL" id="WHWB01032139">
    <property type="protein sequence ID" value="KAJ7426818.1"/>
    <property type="molecule type" value="Genomic_DNA"/>
</dbReference>
<proteinExistence type="predicted"/>
<evidence type="ECO:0008006" key="4">
    <source>
        <dbReference type="Google" id="ProtNLM"/>
    </source>
</evidence>
<evidence type="ECO:0000256" key="1">
    <source>
        <dbReference type="SAM" id="SignalP"/>
    </source>
</evidence>
<reference evidence="2" key="1">
    <citation type="submission" date="2019-10" db="EMBL/GenBank/DDBJ databases">
        <authorList>
            <person name="Soares A.E.R."/>
            <person name="Aleixo A."/>
            <person name="Schneider P."/>
            <person name="Miyaki C.Y."/>
            <person name="Schneider M.P."/>
            <person name="Mello C."/>
            <person name="Vasconcelos A.T.R."/>
        </authorList>
    </citation>
    <scope>NUCLEOTIDE SEQUENCE</scope>
    <source>
        <tissue evidence="2">Muscle</tissue>
    </source>
</reference>
<dbReference type="Proteomes" id="UP001145742">
    <property type="component" value="Unassembled WGS sequence"/>
</dbReference>
<keyword evidence="3" id="KW-1185">Reference proteome</keyword>
<evidence type="ECO:0000313" key="2">
    <source>
        <dbReference type="EMBL" id="KAJ7426818.1"/>
    </source>
</evidence>
<feature type="signal peptide" evidence="1">
    <location>
        <begin position="1"/>
        <end position="28"/>
    </location>
</feature>
<evidence type="ECO:0000313" key="3">
    <source>
        <dbReference type="Proteomes" id="UP001145742"/>
    </source>
</evidence>
<name>A0ABQ9DVG9_9PASS</name>
<feature type="chain" id="PRO_5046497203" description="Reverse transcriptase domain-containing protein" evidence="1">
    <location>
        <begin position="29"/>
        <end position="169"/>
    </location>
</feature>
<keyword evidence="1" id="KW-0732">Signal</keyword>
<organism evidence="2 3">
    <name type="scientific">Willisornis vidua</name>
    <name type="common">Xingu scale-backed antbird</name>
    <dbReference type="NCBI Taxonomy" id="1566151"/>
    <lineage>
        <taxon>Eukaryota</taxon>
        <taxon>Metazoa</taxon>
        <taxon>Chordata</taxon>
        <taxon>Craniata</taxon>
        <taxon>Vertebrata</taxon>
        <taxon>Euteleostomi</taxon>
        <taxon>Archelosauria</taxon>
        <taxon>Archosauria</taxon>
        <taxon>Dinosauria</taxon>
        <taxon>Saurischia</taxon>
        <taxon>Theropoda</taxon>
        <taxon>Coelurosauria</taxon>
        <taxon>Aves</taxon>
        <taxon>Neognathae</taxon>
        <taxon>Neoaves</taxon>
        <taxon>Telluraves</taxon>
        <taxon>Australaves</taxon>
        <taxon>Passeriformes</taxon>
        <taxon>Thamnophilidae</taxon>
        <taxon>Willisornis</taxon>
    </lineage>
</organism>